<name>A0A843VG19_COLES</name>
<accession>A0A843VG19</accession>
<dbReference type="EMBL" id="NMUH01002075">
    <property type="protein sequence ID" value="MQL97622.1"/>
    <property type="molecule type" value="Genomic_DNA"/>
</dbReference>
<evidence type="ECO:0000313" key="3">
    <source>
        <dbReference type="Proteomes" id="UP000652761"/>
    </source>
</evidence>
<gene>
    <name evidence="2" type="ORF">Taro_030320</name>
</gene>
<evidence type="ECO:0000313" key="2">
    <source>
        <dbReference type="EMBL" id="MQL97622.1"/>
    </source>
</evidence>
<feature type="coiled-coil region" evidence="1">
    <location>
        <begin position="14"/>
        <end position="41"/>
    </location>
</feature>
<reference evidence="2" key="1">
    <citation type="submission" date="2017-07" db="EMBL/GenBank/DDBJ databases">
        <title>Taro Niue Genome Assembly and Annotation.</title>
        <authorList>
            <person name="Atibalentja N."/>
            <person name="Keating K."/>
            <person name="Fields C.J."/>
        </authorList>
    </citation>
    <scope>NUCLEOTIDE SEQUENCE</scope>
    <source>
        <strain evidence="2">Niue_2</strain>
        <tissue evidence="2">Leaf</tissue>
    </source>
</reference>
<keyword evidence="3" id="KW-1185">Reference proteome</keyword>
<organism evidence="2 3">
    <name type="scientific">Colocasia esculenta</name>
    <name type="common">Wild taro</name>
    <name type="synonym">Arum esculentum</name>
    <dbReference type="NCBI Taxonomy" id="4460"/>
    <lineage>
        <taxon>Eukaryota</taxon>
        <taxon>Viridiplantae</taxon>
        <taxon>Streptophyta</taxon>
        <taxon>Embryophyta</taxon>
        <taxon>Tracheophyta</taxon>
        <taxon>Spermatophyta</taxon>
        <taxon>Magnoliopsida</taxon>
        <taxon>Liliopsida</taxon>
        <taxon>Araceae</taxon>
        <taxon>Aroideae</taxon>
        <taxon>Colocasieae</taxon>
        <taxon>Colocasia</taxon>
    </lineage>
</organism>
<comment type="caution">
    <text evidence="2">The sequence shown here is derived from an EMBL/GenBank/DDBJ whole genome shotgun (WGS) entry which is preliminary data.</text>
</comment>
<proteinExistence type="predicted"/>
<evidence type="ECO:0000256" key="1">
    <source>
        <dbReference type="SAM" id="Coils"/>
    </source>
</evidence>
<sequence length="104" mass="11740">MPESQAVCLLEGRLAEQAVEMERLRAETRTLKEELAQVRVSRDTGVSSSAQPASGDLAVRLQEALDRVQVRVWELEASSQVLGTRVAEELGRPFRRRWTVYGWS</sequence>
<protein>
    <submittedName>
        <fullName evidence="2">Uncharacterized protein</fullName>
    </submittedName>
</protein>
<dbReference type="AlphaFoldDB" id="A0A843VG19"/>
<dbReference type="Proteomes" id="UP000652761">
    <property type="component" value="Unassembled WGS sequence"/>
</dbReference>
<keyword evidence="1" id="KW-0175">Coiled coil</keyword>